<dbReference type="OrthoDB" id="3114427at2759"/>
<proteinExistence type="predicted"/>
<sequence>MTPASTPRHLLPYDVVCYIANILSDSSESDYRVLNKQFSNYASVNRLFALVFQPRVFETTVIRSFAQVPKMIDILCSNPDLANHIKHLTLVMNGEHAEDNALLTALLDLFTAVGHLVVTSGDRSEVDGIRPSWGSFTKAFRRSIMRLCGLPTLRVLKIGEIDSVPASLFIGKAHLVDIKFSRCDPVFDSDSFLVADSGPGGAMPISFSVADIEFKGSETQEIIRHHTDFFSRLQRLEITTSLWRMAKYMSFCAIVSSLALVSQIDRLEVTVDQEMDNDPTRNRFLPIGALTNLRDLRLAHVFKKGGSFLSFWKLSDFFESVANLLESFHSSRLERLVVSFVELDDDSLDEICRTRGNNWKDLEKIIVKKTSEGALSRLNAVVACMEIDRTEHDSNLAFARKCMREAALLSEIGAGRRRVVMKSKLGTLQLATSPERLSGVPREERNYTGQGPQNGIGPALPVVLDSALTSVSAYWCRPLCSLGGITGRLVLHQ</sequence>
<accession>A0A4Y7SEZ3</accession>
<protein>
    <recommendedName>
        <fullName evidence="3">F-box domain-containing protein</fullName>
    </recommendedName>
</protein>
<dbReference type="AlphaFoldDB" id="A0A4Y7SEZ3"/>
<evidence type="ECO:0000313" key="2">
    <source>
        <dbReference type="Proteomes" id="UP000298030"/>
    </source>
</evidence>
<evidence type="ECO:0008006" key="3">
    <source>
        <dbReference type="Google" id="ProtNLM"/>
    </source>
</evidence>
<evidence type="ECO:0000313" key="1">
    <source>
        <dbReference type="EMBL" id="TEB20385.1"/>
    </source>
</evidence>
<gene>
    <name evidence="1" type="ORF">FA13DRAFT_1717854</name>
</gene>
<dbReference type="EMBL" id="QPFP01000143">
    <property type="protein sequence ID" value="TEB20385.1"/>
    <property type="molecule type" value="Genomic_DNA"/>
</dbReference>
<comment type="caution">
    <text evidence="1">The sequence shown here is derived from an EMBL/GenBank/DDBJ whole genome shotgun (WGS) entry which is preliminary data.</text>
</comment>
<dbReference type="Proteomes" id="UP000298030">
    <property type="component" value="Unassembled WGS sequence"/>
</dbReference>
<keyword evidence="2" id="KW-1185">Reference proteome</keyword>
<reference evidence="1 2" key="1">
    <citation type="journal article" date="2019" name="Nat. Ecol. Evol.">
        <title>Megaphylogeny resolves global patterns of mushroom evolution.</title>
        <authorList>
            <person name="Varga T."/>
            <person name="Krizsan K."/>
            <person name="Foldi C."/>
            <person name="Dima B."/>
            <person name="Sanchez-Garcia M."/>
            <person name="Sanchez-Ramirez S."/>
            <person name="Szollosi G.J."/>
            <person name="Szarkandi J.G."/>
            <person name="Papp V."/>
            <person name="Albert L."/>
            <person name="Andreopoulos W."/>
            <person name="Angelini C."/>
            <person name="Antonin V."/>
            <person name="Barry K.W."/>
            <person name="Bougher N.L."/>
            <person name="Buchanan P."/>
            <person name="Buyck B."/>
            <person name="Bense V."/>
            <person name="Catcheside P."/>
            <person name="Chovatia M."/>
            <person name="Cooper J."/>
            <person name="Damon W."/>
            <person name="Desjardin D."/>
            <person name="Finy P."/>
            <person name="Geml J."/>
            <person name="Haridas S."/>
            <person name="Hughes K."/>
            <person name="Justo A."/>
            <person name="Karasinski D."/>
            <person name="Kautmanova I."/>
            <person name="Kiss B."/>
            <person name="Kocsube S."/>
            <person name="Kotiranta H."/>
            <person name="LaButti K.M."/>
            <person name="Lechner B.E."/>
            <person name="Liimatainen K."/>
            <person name="Lipzen A."/>
            <person name="Lukacs Z."/>
            <person name="Mihaltcheva S."/>
            <person name="Morgado L.N."/>
            <person name="Niskanen T."/>
            <person name="Noordeloos M.E."/>
            <person name="Ohm R.A."/>
            <person name="Ortiz-Santana B."/>
            <person name="Ovrebo C."/>
            <person name="Racz N."/>
            <person name="Riley R."/>
            <person name="Savchenko A."/>
            <person name="Shiryaev A."/>
            <person name="Soop K."/>
            <person name="Spirin V."/>
            <person name="Szebenyi C."/>
            <person name="Tomsovsky M."/>
            <person name="Tulloss R.E."/>
            <person name="Uehling J."/>
            <person name="Grigoriev I.V."/>
            <person name="Vagvolgyi C."/>
            <person name="Papp T."/>
            <person name="Martin F.M."/>
            <person name="Miettinen O."/>
            <person name="Hibbett D.S."/>
            <person name="Nagy L.G."/>
        </authorList>
    </citation>
    <scope>NUCLEOTIDE SEQUENCE [LARGE SCALE GENOMIC DNA]</scope>
    <source>
        <strain evidence="1 2">FP101781</strain>
    </source>
</reference>
<name>A0A4Y7SEZ3_COPMI</name>
<organism evidence="1 2">
    <name type="scientific">Coprinellus micaceus</name>
    <name type="common">Glistening ink-cap mushroom</name>
    <name type="synonym">Coprinus micaceus</name>
    <dbReference type="NCBI Taxonomy" id="71717"/>
    <lineage>
        <taxon>Eukaryota</taxon>
        <taxon>Fungi</taxon>
        <taxon>Dikarya</taxon>
        <taxon>Basidiomycota</taxon>
        <taxon>Agaricomycotina</taxon>
        <taxon>Agaricomycetes</taxon>
        <taxon>Agaricomycetidae</taxon>
        <taxon>Agaricales</taxon>
        <taxon>Agaricineae</taxon>
        <taxon>Psathyrellaceae</taxon>
        <taxon>Coprinellus</taxon>
    </lineage>
</organism>